<accession>A0A5M3WML4</accession>
<proteinExistence type="predicted"/>
<comment type="caution">
    <text evidence="1">The sequence shown here is derived from an EMBL/GenBank/DDBJ whole genome shotgun (WGS) entry which is preliminary data.</text>
</comment>
<dbReference type="EMBL" id="BLAE01000010">
    <property type="protein sequence ID" value="GES08421.1"/>
    <property type="molecule type" value="Genomic_DNA"/>
</dbReference>
<keyword evidence="2" id="KW-1185">Reference proteome</keyword>
<name>A0A5M3WML4_9ACTN</name>
<evidence type="ECO:0000313" key="2">
    <source>
        <dbReference type="Proteomes" id="UP000331127"/>
    </source>
</evidence>
<protein>
    <submittedName>
        <fullName evidence="1">Uncharacterized protein</fullName>
    </submittedName>
</protein>
<dbReference type="AlphaFoldDB" id="A0A5M3WML4"/>
<dbReference type="Proteomes" id="UP000331127">
    <property type="component" value="Unassembled WGS sequence"/>
</dbReference>
<evidence type="ECO:0000313" key="1">
    <source>
        <dbReference type="EMBL" id="GES08421.1"/>
    </source>
</evidence>
<gene>
    <name evidence="1" type="ORF">Amac_020170</name>
</gene>
<sequence length="71" mass="7210">MSLVGDAEICRRFPAVEAEAFGDEASGVVADREGGQVVGQPYGPVEGADAFGGFGGVLGDVSRYRGFGEVA</sequence>
<reference evidence="1 2" key="1">
    <citation type="submission" date="2019-10" db="EMBL/GenBank/DDBJ databases">
        <title>Whole genome shotgun sequence of Acrocarpospora macrocephala NBRC 16266.</title>
        <authorList>
            <person name="Ichikawa N."/>
            <person name="Kimura A."/>
            <person name="Kitahashi Y."/>
            <person name="Komaki H."/>
            <person name="Oguchi A."/>
        </authorList>
    </citation>
    <scope>NUCLEOTIDE SEQUENCE [LARGE SCALE GENOMIC DNA]</scope>
    <source>
        <strain evidence="1 2">NBRC 16266</strain>
    </source>
</reference>
<organism evidence="1 2">
    <name type="scientific">Acrocarpospora macrocephala</name>
    <dbReference type="NCBI Taxonomy" id="150177"/>
    <lineage>
        <taxon>Bacteria</taxon>
        <taxon>Bacillati</taxon>
        <taxon>Actinomycetota</taxon>
        <taxon>Actinomycetes</taxon>
        <taxon>Streptosporangiales</taxon>
        <taxon>Streptosporangiaceae</taxon>
        <taxon>Acrocarpospora</taxon>
    </lineage>
</organism>